<reference evidence="2" key="2">
    <citation type="journal article" date="2015" name="Data Brief">
        <title>Shoot transcriptome of the giant reed, Arundo donax.</title>
        <authorList>
            <person name="Barrero R.A."/>
            <person name="Guerrero F.D."/>
            <person name="Moolhuijzen P."/>
            <person name="Goolsby J.A."/>
            <person name="Tidwell J."/>
            <person name="Bellgard S.E."/>
            <person name="Bellgard M.I."/>
        </authorList>
    </citation>
    <scope>NUCLEOTIDE SEQUENCE</scope>
    <source>
        <tissue evidence="2">Shoot tissue taken approximately 20 cm above the soil surface</tissue>
    </source>
</reference>
<dbReference type="PANTHER" id="PTHR46148:SF52">
    <property type="entry name" value="OS04G0603800 PROTEIN"/>
    <property type="match status" value="1"/>
</dbReference>
<evidence type="ECO:0000259" key="1">
    <source>
        <dbReference type="Pfam" id="PF24626"/>
    </source>
</evidence>
<dbReference type="EMBL" id="GBRH01257340">
    <property type="protein sequence ID" value="JAD40555.1"/>
    <property type="molecule type" value="Transcribed_RNA"/>
</dbReference>
<organism evidence="2">
    <name type="scientific">Arundo donax</name>
    <name type="common">Giant reed</name>
    <name type="synonym">Donax arundinaceus</name>
    <dbReference type="NCBI Taxonomy" id="35708"/>
    <lineage>
        <taxon>Eukaryota</taxon>
        <taxon>Viridiplantae</taxon>
        <taxon>Streptophyta</taxon>
        <taxon>Embryophyta</taxon>
        <taxon>Tracheophyta</taxon>
        <taxon>Spermatophyta</taxon>
        <taxon>Magnoliopsida</taxon>
        <taxon>Liliopsida</taxon>
        <taxon>Poales</taxon>
        <taxon>Poaceae</taxon>
        <taxon>PACMAD clade</taxon>
        <taxon>Arundinoideae</taxon>
        <taxon>Arundineae</taxon>
        <taxon>Arundo</taxon>
    </lineage>
</organism>
<protein>
    <recommendedName>
        <fullName evidence="1">Tf2-1-like SH3-like domain-containing protein</fullName>
    </recommendedName>
</protein>
<dbReference type="AlphaFoldDB" id="A0A0A8ZUU3"/>
<evidence type="ECO:0000313" key="2">
    <source>
        <dbReference type="EMBL" id="JAD40555.1"/>
    </source>
</evidence>
<name>A0A0A8ZUU3_ARUDO</name>
<sequence length="104" mass="11856">MLAEREAYSELLKKQLATAQNRMKLQADHKRTDRAFQVGEQVLLKLQPYDQSSVVNRPCPKLAFKFFGPYCVLERIGAVAYCLELPEGSLIHSVFHVSQLKAFT</sequence>
<feature type="domain" description="Tf2-1-like SH3-like" evidence="1">
    <location>
        <begin position="39"/>
        <end position="103"/>
    </location>
</feature>
<dbReference type="Pfam" id="PF24626">
    <property type="entry name" value="SH3_Tf2-1"/>
    <property type="match status" value="1"/>
</dbReference>
<reference evidence="2" key="1">
    <citation type="submission" date="2014-09" db="EMBL/GenBank/DDBJ databases">
        <authorList>
            <person name="Magalhaes I.L.F."/>
            <person name="Oliveira U."/>
            <person name="Santos F.R."/>
            <person name="Vidigal T.H.D.A."/>
            <person name="Brescovit A.D."/>
            <person name="Santos A.J."/>
        </authorList>
    </citation>
    <scope>NUCLEOTIDE SEQUENCE</scope>
    <source>
        <tissue evidence="2">Shoot tissue taken approximately 20 cm above the soil surface</tissue>
    </source>
</reference>
<dbReference type="PANTHER" id="PTHR46148">
    <property type="entry name" value="CHROMO DOMAIN-CONTAINING PROTEIN"/>
    <property type="match status" value="1"/>
</dbReference>
<proteinExistence type="predicted"/>
<dbReference type="InterPro" id="IPR056924">
    <property type="entry name" value="SH3_Tf2-1"/>
</dbReference>
<accession>A0A0A8ZUU3</accession>